<dbReference type="RefSeq" id="XP_022664721.1">
    <property type="nucleotide sequence ID" value="XM_022808986.1"/>
</dbReference>
<evidence type="ECO:0000313" key="2">
    <source>
        <dbReference type="Proteomes" id="UP000594260"/>
    </source>
</evidence>
<evidence type="ECO:0000313" key="1">
    <source>
        <dbReference type="EnsemblMetazoa" id="XP_022664721"/>
    </source>
</evidence>
<sequence length="123" mass="14151">MHREAQQNHPELVDLQLPLGIWLYSKQTQENAGKREMGFFKVLKELATNPVLYVSVPGLIVMHYGWFKLQQNKDLVPSEQQFTEQPILIISRYIYMGLKTGTWDMEAARAAGRPKSSEGKCEK</sequence>
<accession>A0A7M7KF09</accession>
<reference evidence="1" key="1">
    <citation type="submission" date="2021-01" db="UniProtKB">
        <authorList>
            <consortium name="EnsemblMetazoa"/>
        </authorList>
    </citation>
    <scope>IDENTIFICATION</scope>
</reference>
<dbReference type="AlphaFoldDB" id="A0A7M7KF09"/>
<name>A0A7M7KF09_VARDE</name>
<dbReference type="GeneID" id="111251888"/>
<dbReference type="Proteomes" id="UP000594260">
    <property type="component" value="Unplaced"/>
</dbReference>
<keyword evidence="2" id="KW-1185">Reference proteome</keyword>
<dbReference type="EnsemblMetazoa" id="XM_022808986">
    <property type="protein sequence ID" value="XP_022664721"/>
    <property type="gene ID" value="LOC111251888"/>
</dbReference>
<organism evidence="1 2">
    <name type="scientific">Varroa destructor</name>
    <name type="common">Honeybee mite</name>
    <dbReference type="NCBI Taxonomy" id="109461"/>
    <lineage>
        <taxon>Eukaryota</taxon>
        <taxon>Metazoa</taxon>
        <taxon>Ecdysozoa</taxon>
        <taxon>Arthropoda</taxon>
        <taxon>Chelicerata</taxon>
        <taxon>Arachnida</taxon>
        <taxon>Acari</taxon>
        <taxon>Parasitiformes</taxon>
        <taxon>Mesostigmata</taxon>
        <taxon>Gamasina</taxon>
        <taxon>Dermanyssoidea</taxon>
        <taxon>Varroidae</taxon>
        <taxon>Varroa</taxon>
    </lineage>
</organism>
<protein>
    <submittedName>
        <fullName evidence="1">Uncharacterized protein</fullName>
    </submittedName>
</protein>
<proteinExistence type="predicted"/>